<feature type="region of interest" description="Disordered" evidence="8">
    <location>
        <begin position="609"/>
        <end position="650"/>
    </location>
</feature>
<name>A0AAJ7JFQ3_9HYME</name>
<gene>
    <name evidence="11" type="primary">LOC108631950</name>
</gene>
<dbReference type="PANTHER" id="PTHR24406">
    <property type="entry name" value="TRANSCRIPTIONAL REPRESSOR CTCFL-RELATED"/>
    <property type="match status" value="1"/>
</dbReference>
<evidence type="ECO:0000259" key="9">
    <source>
        <dbReference type="PROSITE" id="PS50157"/>
    </source>
</evidence>
<evidence type="ECO:0000256" key="3">
    <source>
        <dbReference type="ARBA" id="ARBA00022737"/>
    </source>
</evidence>
<evidence type="ECO:0000313" key="10">
    <source>
        <dbReference type="Proteomes" id="UP000694925"/>
    </source>
</evidence>
<dbReference type="PROSITE" id="PS00028">
    <property type="entry name" value="ZINC_FINGER_C2H2_1"/>
    <property type="match status" value="3"/>
</dbReference>
<feature type="domain" description="C2H2-type" evidence="9">
    <location>
        <begin position="846"/>
        <end position="873"/>
    </location>
</feature>
<keyword evidence="6" id="KW-0539">Nucleus</keyword>
<evidence type="ECO:0000256" key="2">
    <source>
        <dbReference type="ARBA" id="ARBA00022723"/>
    </source>
</evidence>
<evidence type="ECO:0000256" key="4">
    <source>
        <dbReference type="ARBA" id="ARBA00022771"/>
    </source>
</evidence>
<dbReference type="InterPro" id="IPR013087">
    <property type="entry name" value="Znf_C2H2_type"/>
</dbReference>
<comment type="subcellular location">
    <subcellularLocation>
        <location evidence="1">Nucleus</location>
    </subcellularLocation>
</comment>
<dbReference type="GeneID" id="108631950"/>
<feature type="region of interest" description="Disordered" evidence="8">
    <location>
        <begin position="426"/>
        <end position="458"/>
    </location>
</feature>
<dbReference type="Proteomes" id="UP000694925">
    <property type="component" value="Unplaced"/>
</dbReference>
<feature type="region of interest" description="Disordered" evidence="8">
    <location>
        <begin position="1198"/>
        <end position="1229"/>
    </location>
</feature>
<keyword evidence="5" id="KW-0862">Zinc</keyword>
<accession>A0AAJ7JFQ3</accession>
<feature type="domain" description="C2H2-type" evidence="9">
    <location>
        <begin position="1423"/>
        <end position="1451"/>
    </location>
</feature>
<dbReference type="SUPFAM" id="SSF57667">
    <property type="entry name" value="beta-beta-alpha zinc fingers"/>
    <property type="match status" value="2"/>
</dbReference>
<reference evidence="11" key="1">
    <citation type="submission" date="2025-08" db="UniProtKB">
        <authorList>
            <consortium name="RefSeq"/>
        </authorList>
    </citation>
    <scope>IDENTIFICATION</scope>
    <source>
        <tissue evidence="11">Whole body</tissue>
    </source>
</reference>
<keyword evidence="4 7" id="KW-0863">Zinc-finger</keyword>
<dbReference type="KEGG" id="ccal:108631950"/>
<feature type="region of interest" description="Disordered" evidence="8">
    <location>
        <begin position="328"/>
        <end position="353"/>
    </location>
</feature>
<feature type="compositionally biased region" description="Basic and acidic residues" evidence="8">
    <location>
        <begin position="442"/>
        <end position="458"/>
    </location>
</feature>
<dbReference type="InterPro" id="IPR036236">
    <property type="entry name" value="Znf_C2H2_sf"/>
</dbReference>
<evidence type="ECO:0000256" key="6">
    <source>
        <dbReference type="ARBA" id="ARBA00023242"/>
    </source>
</evidence>
<dbReference type="GO" id="GO:0005634">
    <property type="term" value="C:nucleus"/>
    <property type="evidence" value="ECO:0007669"/>
    <property type="project" value="UniProtKB-SubCell"/>
</dbReference>
<dbReference type="Gene3D" id="3.30.160.60">
    <property type="entry name" value="Classic Zinc Finger"/>
    <property type="match status" value="2"/>
</dbReference>
<proteinExistence type="predicted"/>
<feature type="region of interest" description="Disordered" evidence="8">
    <location>
        <begin position="1515"/>
        <end position="1564"/>
    </location>
</feature>
<organism evidence="10 11">
    <name type="scientific">Ceratina calcarata</name>
    <dbReference type="NCBI Taxonomy" id="156304"/>
    <lineage>
        <taxon>Eukaryota</taxon>
        <taxon>Metazoa</taxon>
        <taxon>Ecdysozoa</taxon>
        <taxon>Arthropoda</taxon>
        <taxon>Hexapoda</taxon>
        <taxon>Insecta</taxon>
        <taxon>Pterygota</taxon>
        <taxon>Neoptera</taxon>
        <taxon>Endopterygota</taxon>
        <taxon>Hymenoptera</taxon>
        <taxon>Apocrita</taxon>
        <taxon>Aculeata</taxon>
        <taxon>Apoidea</taxon>
        <taxon>Anthophila</taxon>
        <taxon>Apidae</taxon>
        <taxon>Ceratina</taxon>
        <taxon>Zadontomerus</taxon>
    </lineage>
</organism>
<keyword evidence="10" id="KW-1185">Reference proteome</keyword>
<feature type="compositionally biased region" description="Basic and acidic residues" evidence="8">
    <location>
        <begin position="1137"/>
        <end position="1146"/>
    </location>
</feature>
<keyword evidence="3" id="KW-0677">Repeat</keyword>
<feature type="compositionally biased region" description="Low complexity" evidence="8">
    <location>
        <begin position="639"/>
        <end position="650"/>
    </location>
</feature>
<feature type="domain" description="C2H2-type" evidence="9">
    <location>
        <begin position="874"/>
        <end position="904"/>
    </location>
</feature>
<evidence type="ECO:0000256" key="5">
    <source>
        <dbReference type="ARBA" id="ARBA00022833"/>
    </source>
</evidence>
<feature type="region of interest" description="Disordered" evidence="8">
    <location>
        <begin position="1127"/>
        <end position="1183"/>
    </location>
</feature>
<sequence length="1564" mass="177009">MDTSNSGIYQLKSPMPRLRRNRRIETRWGVKYYAAVKNAVFISSQAHAYVPPPPPLTVKECFPECENLYMCTQCQDCFHFRGSFEDHIARKSWILGYWCHDCFVTTCKHNSMEGELCSGCRQSDNEKRFYLKHQGLRRDQKHGAVRVFYNQCQFFAHLKAHNVNLKAQNVYMGDLMLMPLPTNMDAWSPEIDLICEALMEHTFVSKIHIMDWLKDKNVLDNWWKLANNEAEDDDPVAAIVKRYKGRFYFKPLEIPIDKLFFNSKLSHSVSNNNNSIDSDTDAFDSVDQMNTSADTTSVSYESFVENEDSPCTGNEVAFVDCGVSPKYLEPEKPDKPEIPLVGNKRGNGATNSLLQSSRTLAKKLENDETQSNSIVPKAAAMSYGNIIITPKRNVKELHTWRNPLDKCNKSITPINVVAKSNIDDKADRTFSDDASNAADPLSKTDSDTADATKADARKPKLNKFKQNVHMLAVVKSGQALMAIKSPKNVKPIINNNKNIVLITQPIEKNAVSNSTESAVRLVPEEKLLETNQEKLAEAKTESVLKSTTGGMKYKAHFPANRVTCRNEKKHVTNQAYNFAKNPTKVVPTIQKMVQLKSVNGVPPALIPLNSPEIENTSNKEKSSSFQGDVITPLTPSPSPSELSSSSSCDVQSKQSSSVKVFQKIDTLPTIQQNNAADDANNTSESLLFYKGNDQELYLDVKFLKQKPIFTIVDTFSMITRCREEMLNEFFHLPRSELKKRSDHLQEISEEISRVMSFVTESVINENLKAVLILQTVLKHCIEKSVKDSNSNTDEEDVMSYDWESEYKRADEKPICKGCNKIRKPKNYIPAFSRPATNDVYCSCYRHVCHKCDTYQGNSTRFVAHQTFHDKEKPFLCPDCYRKFTTYRSLEVHTWTTCFHTLKKRVLGCKVCEVDGFQDMESVARHFALMHSTSKVACDKCHIVLPSYSKYARHYEDKHSDAADAQKQPIRLVLCKLGRCIVRCEDYMSHMEKHSAVQVLIWFKCPFCTFIHVEAQRIISHLQSTHEARLQELISSRFLHSLLRADNPQLNKFMNANFCGNDGTVVPRIVSARTITSEVFERGADGPEDYATAAQFSQQTDDTSSSSSFRSSSWPKILDVKSLASLTMNRPSYGENGMEERRTKSSESEETEQTESERLMGIEEESDEIDDARKDKARVSSDPSNIESLQAVLSSLNIEKDQDEESCDKTEMTKTTVSDDASSDVRVKRQSLAKPPPLTRIPVHAAEADKPKKLGQTLTKARSYKTKYDLPQRIALNGPTDSDEIYNFSCHLCGESLNTSKSIVNRHFRSKHSQDYILLTLSVSLLRMSYKFINGGYKDLLCNKRRKTEYINVPAAKRRRRWTPKKYSDGKNGNFSGVGLCVKQVTAKDGEGNFRCKKCDQSCSDMANLREHIASNHRIRGRYLVCLECGDNFVVASSLQMHLKAFHGIEDPITYMAQNTSYAPEDVDNLESGGKSIEANQCHVCMAVFEDKAAVDKHLRVHGMAFLNRKRIEAQNAMKSPEKKTEDEEEAEEEKQVPTKTSTVEAATRKDNPAETILDRIAATI</sequence>
<evidence type="ECO:0000256" key="7">
    <source>
        <dbReference type="PROSITE-ProRule" id="PRU00042"/>
    </source>
</evidence>
<evidence type="ECO:0000256" key="8">
    <source>
        <dbReference type="SAM" id="MobiDB-lite"/>
    </source>
</evidence>
<evidence type="ECO:0000313" key="11">
    <source>
        <dbReference type="RefSeq" id="XP_017891691.1"/>
    </source>
</evidence>
<evidence type="ECO:0000256" key="1">
    <source>
        <dbReference type="ARBA" id="ARBA00004123"/>
    </source>
</evidence>
<dbReference type="PROSITE" id="PS50157">
    <property type="entry name" value="ZINC_FINGER_C2H2_2"/>
    <property type="match status" value="3"/>
</dbReference>
<feature type="compositionally biased region" description="Basic and acidic residues" evidence="8">
    <location>
        <begin position="328"/>
        <end position="337"/>
    </location>
</feature>
<dbReference type="GO" id="GO:0008270">
    <property type="term" value="F:zinc ion binding"/>
    <property type="evidence" value="ECO:0007669"/>
    <property type="project" value="UniProtKB-KW"/>
</dbReference>
<protein>
    <submittedName>
        <fullName evidence="11">Uncharacterized protein LOC108631950 isoform X1</fullName>
    </submittedName>
</protein>
<dbReference type="RefSeq" id="XP_017891691.1">
    <property type="nucleotide sequence ID" value="XM_018036202.2"/>
</dbReference>
<dbReference type="SMART" id="SM00355">
    <property type="entry name" value="ZnF_C2H2"/>
    <property type="match status" value="10"/>
</dbReference>
<keyword evidence="2" id="KW-0479">Metal-binding</keyword>
<dbReference type="InterPro" id="IPR050888">
    <property type="entry name" value="ZnF_C2H2-type_TF"/>
</dbReference>